<evidence type="ECO:0000313" key="2">
    <source>
        <dbReference type="Proteomes" id="UP000293874"/>
    </source>
</evidence>
<comment type="caution">
    <text evidence="1">The sequence shown here is derived from an EMBL/GenBank/DDBJ whole genome shotgun (WGS) entry which is preliminary data.</text>
</comment>
<dbReference type="SUPFAM" id="SSF54919">
    <property type="entry name" value="Nucleoside diphosphate kinase, NDK"/>
    <property type="match status" value="1"/>
</dbReference>
<sequence>MSNTTVTADQLSASIIGSIKKAQEEKLFFEEIYSNPTAPVGKNEFLFFIKPEITLASDTINIEAVLELVRERINHFGLTIHNVKVLSAKYLEQYNIIAQHYGVINKIASDAKNSLSEAALEKFSTIYGKSASEVKLLGGVEFLEQYPAFNAYSLDYLWMNKENKKLAGGTYAEDIKIDSEVVYVINGFHPRQLKHFTEKGRSIVVMTLSGDLNWSDARNNFIGTTNPNTANEGSLRREFLNNQARLGLAEVSQGVNGVHLSAGPVEALVELRRYNSDFADNSKIKAFGDFSFGKALAANFTPEQIDKIVNNENITVNGKTISVFDLTEEKDATEAIELLKTNLK</sequence>
<keyword evidence="2" id="KW-1185">Reference proteome</keyword>
<dbReference type="Proteomes" id="UP000293874">
    <property type="component" value="Unassembled WGS sequence"/>
</dbReference>
<dbReference type="OrthoDB" id="367374at2"/>
<dbReference type="RefSeq" id="WP_130543083.1">
    <property type="nucleotide sequence ID" value="NZ_CP042431.1"/>
</dbReference>
<organism evidence="1 2">
    <name type="scientific">Pseudobacter ginsenosidimutans</name>
    <dbReference type="NCBI Taxonomy" id="661488"/>
    <lineage>
        <taxon>Bacteria</taxon>
        <taxon>Pseudomonadati</taxon>
        <taxon>Bacteroidota</taxon>
        <taxon>Chitinophagia</taxon>
        <taxon>Chitinophagales</taxon>
        <taxon>Chitinophagaceae</taxon>
        <taxon>Pseudobacter</taxon>
    </lineage>
</organism>
<dbReference type="InterPro" id="IPR036850">
    <property type="entry name" value="NDK-like_dom_sf"/>
</dbReference>
<proteinExistence type="predicted"/>
<reference evidence="1 2" key="1">
    <citation type="submission" date="2019-02" db="EMBL/GenBank/DDBJ databases">
        <title>Genomic Encyclopedia of Type Strains, Phase IV (KMG-IV): sequencing the most valuable type-strain genomes for metagenomic binning, comparative biology and taxonomic classification.</title>
        <authorList>
            <person name="Goeker M."/>
        </authorList>
    </citation>
    <scope>NUCLEOTIDE SEQUENCE [LARGE SCALE GENOMIC DNA]</scope>
    <source>
        <strain evidence="1 2">DSM 18116</strain>
    </source>
</reference>
<gene>
    <name evidence="1" type="ORF">EV199_4614</name>
</gene>
<dbReference type="EMBL" id="SGXA01000002">
    <property type="protein sequence ID" value="RZS72691.1"/>
    <property type="molecule type" value="Genomic_DNA"/>
</dbReference>
<dbReference type="AlphaFoldDB" id="A0A4V2F179"/>
<protein>
    <submittedName>
        <fullName evidence="1">Uncharacterized protein</fullName>
    </submittedName>
</protein>
<name>A0A4V2F179_9BACT</name>
<accession>A0A4V2F179</accession>
<evidence type="ECO:0000313" key="1">
    <source>
        <dbReference type="EMBL" id="RZS72691.1"/>
    </source>
</evidence>
<dbReference type="Gene3D" id="3.30.70.141">
    <property type="entry name" value="Nucleoside diphosphate kinase-like domain"/>
    <property type="match status" value="1"/>
</dbReference>